<comment type="caution">
    <text evidence="3">The sequence shown here is derived from an EMBL/GenBank/DDBJ whole genome shotgun (WGS) entry which is preliminary data.</text>
</comment>
<dbReference type="Proteomes" id="UP000076489">
    <property type="component" value="Unassembled WGS sequence"/>
</dbReference>
<dbReference type="InterPro" id="IPR050336">
    <property type="entry name" value="Chromosome_partition/occlusion"/>
</dbReference>
<dbReference type="GO" id="GO:0005694">
    <property type="term" value="C:chromosome"/>
    <property type="evidence" value="ECO:0007669"/>
    <property type="project" value="TreeGrafter"/>
</dbReference>
<gene>
    <name evidence="3" type="ORF">A1D17_04405</name>
</gene>
<dbReference type="SUPFAM" id="SSF110849">
    <property type="entry name" value="ParB/Sulfiredoxin"/>
    <property type="match status" value="1"/>
</dbReference>
<dbReference type="GO" id="GO:0003677">
    <property type="term" value="F:DNA binding"/>
    <property type="evidence" value="ECO:0007669"/>
    <property type="project" value="InterPro"/>
</dbReference>
<dbReference type="Gene3D" id="6.10.250.140">
    <property type="match status" value="1"/>
</dbReference>
<evidence type="ECO:0000313" key="3">
    <source>
        <dbReference type="EMBL" id="KZN20790.1"/>
    </source>
</evidence>
<evidence type="ECO:0000259" key="2">
    <source>
        <dbReference type="SMART" id="SM00470"/>
    </source>
</evidence>
<dbReference type="RefSeq" id="WP_063340835.1">
    <property type="nucleotide sequence ID" value="NZ_LUKJ01000002.1"/>
</dbReference>
<dbReference type="Pfam" id="PF08535">
    <property type="entry name" value="KorB"/>
    <property type="match status" value="1"/>
</dbReference>
<proteinExistence type="inferred from homology"/>
<dbReference type="GO" id="GO:0007059">
    <property type="term" value="P:chromosome segregation"/>
    <property type="evidence" value="ECO:0007669"/>
    <property type="project" value="TreeGrafter"/>
</dbReference>
<dbReference type="InterPro" id="IPR036086">
    <property type="entry name" value="ParB/Sulfiredoxin_sf"/>
</dbReference>
<dbReference type="Pfam" id="PF02195">
    <property type="entry name" value="ParB_N"/>
    <property type="match status" value="1"/>
</dbReference>
<feature type="domain" description="ParB-like N-terminal" evidence="2">
    <location>
        <begin position="33"/>
        <end position="125"/>
    </location>
</feature>
<dbReference type="PANTHER" id="PTHR33375:SF1">
    <property type="entry name" value="CHROMOSOME-PARTITIONING PROTEIN PARB-RELATED"/>
    <property type="match status" value="1"/>
</dbReference>
<dbReference type="NCBIfam" id="TIGR00180">
    <property type="entry name" value="parB_part"/>
    <property type="match status" value="1"/>
</dbReference>
<name>A0A166QSD8_PSEFL</name>
<sequence>MSATPKVRLDLSGLRDKKNLREVEAESKRDQVLMLHPDEIEAPKQVRKVFKNIEGLRASIDASGQRQPVVVGPKNANGKYPLLVGGRRYRAASIEPVILLKAILEVESGKAPKASAILAQIAENEQREPLLPHELGRAIRDAQEEAKAEGGKLTGREIAQQLGKREEYVSLHLAIADIPESLEALIVSGASKDVTVLNNMRTLFEKDPELYEEILADAMEKKELARYTVREALKRAKGSPDTPPATVATPAKAQVNGATPQVAPTPPVVVATNEESANEAGGNPAPAPGAGVHVDAVKQEGGAANLPAGSPLKDEKLVHAQTFGDAPQKPQVNDAAALEMSKTAAKHFVEAKPDELIIFVRVTFEEDIRTGKLVMSGASSDKSKVFVTVVDGAGNTTTELVHADDVQIVSISKRS</sequence>
<dbReference type="InterPro" id="IPR004437">
    <property type="entry name" value="ParB/RepB/Spo0J"/>
</dbReference>
<dbReference type="EMBL" id="LUKJ01000002">
    <property type="protein sequence ID" value="KZN20790.1"/>
    <property type="molecule type" value="Genomic_DNA"/>
</dbReference>
<dbReference type="OrthoDB" id="9796891at2"/>
<evidence type="ECO:0000256" key="1">
    <source>
        <dbReference type="ARBA" id="ARBA00006295"/>
    </source>
</evidence>
<dbReference type="SUPFAM" id="SSF109709">
    <property type="entry name" value="KorB DNA-binding domain-like"/>
    <property type="match status" value="1"/>
</dbReference>
<dbReference type="SMART" id="SM00470">
    <property type="entry name" value="ParB"/>
    <property type="match status" value="1"/>
</dbReference>
<organism evidence="3 4">
    <name type="scientific">Pseudomonas fluorescens</name>
    <dbReference type="NCBI Taxonomy" id="294"/>
    <lineage>
        <taxon>Bacteria</taxon>
        <taxon>Pseudomonadati</taxon>
        <taxon>Pseudomonadota</taxon>
        <taxon>Gammaproteobacteria</taxon>
        <taxon>Pseudomonadales</taxon>
        <taxon>Pseudomonadaceae</taxon>
        <taxon>Pseudomonas</taxon>
    </lineage>
</organism>
<comment type="similarity">
    <text evidence="1">Belongs to the ParB family.</text>
</comment>
<dbReference type="InterPro" id="IPR013741">
    <property type="entry name" value="KorB_domain"/>
</dbReference>
<reference evidence="4" key="1">
    <citation type="submission" date="2016-03" db="EMBL/GenBank/DDBJ databases">
        <authorList>
            <person name="Ray J."/>
            <person name="Price M."/>
            <person name="Deutschbauer A."/>
        </authorList>
    </citation>
    <scope>NUCLEOTIDE SEQUENCE [LARGE SCALE GENOMIC DNA]</scope>
    <source>
        <strain evidence="4">FW300-N1B4</strain>
    </source>
</reference>
<dbReference type="AlphaFoldDB" id="A0A166QSD8"/>
<dbReference type="Gene3D" id="3.90.1530.30">
    <property type="match status" value="1"/>
</dbReference>
<dbReference type="InterPro" id="IPR003115">
    <property type="entry name" value="ParB_N"/>
</dbReference>
<dbReference type="InterPro" id="IPR042075">
    <property type="entry name" value="KorB_DNA-db"/>
</dbReference>
<dbReference type="PANTHER" id="PTHR33375">
    <property type="entry name" value="CHROMOSOME-PARTITIONING PROTEIN PARB-RELATED"/>
    <property type="match status" value="1"/>
</dbReference>
<protein>
    <recommendedName>
        <fullName evidence="2">ParB-like N-terminal domain-containing protein</fullName>
    </recommendedName>
</protein>
<reference evidence="3 4" key="2">
    <citation type="journal article" date="2018" name="Nature">
        <title>Mutant phenotypes for thousands of bacterial genes of unknown function.</title>
        <authorList>
            <person name="Price M.N."/>
            <person name="Wetmore K.M."/>
            <person name="Waters R.J."/>
            <person name="Callaghan M."/>
            <person name="Ray J."/>
            <person name="Liu H."/>
            <person name="Kuehl J.V."/>
            <person name="Melnyk R.A."/>
            <person name="Lamson J.S."/>
            <person name="Suh Y."/>
            <person name="Carlson H.K."/>
            <person name="Esquivel Z."/>
            <person name="Sadeeshkumar H."/>
            <person name="Chakraborty R."/>
            <person name="Zane G.M."/>
            <person name="Rubin B.E."/>
            <person name="Wall J.D."/>
            <person name="Visel A."/>
            <person name="Bristow J."/>
            <person name="Blow M.J."/>
            <person name="Arkin A.P."/>
            <person name="Deutschbauer A.M."/>
        </authorList>
    </citation>
    <scope>NUCLEOTIDE SEQUENCE [LARGE SCALE GENOMIC DNA]</scope>
    <source>
        <strain evidence="3 4">FW300-N1B4</strain>
    </source>
</reference>
<accession>A0A166QSD8</accession>
<evidence type="ECO:0000313" key="4">
    <source>
        <dbReference type="Proteomes" id="UP000076489"/>
    </source>
</evidence>
<dbReference type="Gene3D" id="1.10.10.730">
    <property type="entry name" value="KorB DNA-binding domain"/>
    <property type="match status" value="1"/>
</dbReference>